<comment type="caution">
    <text evidence="1">The sequence shown here is derived from an EMBL/GenBank/DDBJ whole genome shotgun (WGS) entry which is preliminary data.</text>
</comment>
<organism evidence="1 2">
    <name type="scientific">Auriscalpium vulgare</name>
    <dbReference type="NCBI Taxonomy" id="40419"/>
    <lineage>
        <taxon>Eukaryota</taxon>
        <taxon>Fungi</taxon>
        <taxon>Dikarya</taxon>
        <taxon>Basidiomycota</taxon>
        <taxon>Agaricomycotina</taxon>
        <taxon>Agaricomycetes</taxon>
        <taxon>Russulales</taxon>
        <taxon>Auriscalpiaceae</taxon>
        <taxon>Auriscalpium</taxon>
    </lineage>
</organism>
<evidence type="ECO:0000313" key="2">
    <source>
        <dbReference type="Proteomes" id="UP000814033"/>
    </source>
</evidence>
<name>A0ACB8RHG7_9AGAM</name>
<keyword evidence="2" id="KW-1185">Reference proteome</keyword>
<protein>
    <submittedName>
        <fullName evidence="1">Uncharacterized protein</fullName>
    </submittedName>
</protein>
<dbReference type="EMBL" id="MU276022">
    <property type="protein sequence ID" value="KAI0043360.1"/>
    <property type="molecule type" value="Genomic_DNA"/>
</dbReference>
<reference evidence="1" key="1">
    <citation type="submission" date="2021-02" db="EMBL/GenBank/DDBJ databases">
        <authorList>
            <consortium name="DOE Joint Genome Institute"/>
            <person name="Ahrendt S."/>
            <person name="Looney B.P."/>
            <person name="Miyauchi S."/>
            <person name="Morin E."/>
            <person name="Drula E."/>
            <person name="Courty P.E."/>
            <person name="Chicoki N."/>
            <person name="Fauchery L."/>
            <person name="Kohler A."/>
            <person name="Kuo A."/>
            <person name="Labutti K."/>
            <person name="Pangilinan J."/>
            <person name="Lipzen A."/>
            <person name="Riley R."/>
            <person name="Andreopoulos W."/>
            <person name="He G."/>
            <person name="Johnson J."/>
            <person name="Barry K.W."/>
            <person name="Grigoriev I.V."/>
            <person name="Nagy L."/>
            <person name="Hibbett D."/>
            <person name="Henrissat B."/>
            <person name="Matheny P.B."/>
            <person name="Labbe J."/>
            <person name="Martin F."/>
        </authorList>
    </citation>
    <scope>NUCLEOTIDE SEQUENCE</scope>
    <source>
        <strain evidence="1">FP105234-sp</strain>
    </source>
</reference>
<sequence length="364" mass="40723">MLPDYSLPLGRDSWLLPEAGAFVLFKLDPVATLEALEDPIAIEQAQSLSLSCKSYVGFVNMVLDLPMDTRKYHRCDCLIVSQGLAPPLPQLYTDENMCVPIAPAIHPHGRPAITALPSLPWDNLYLHYSALFTLRIKTDPRDIDHTNSPMITLGDLVAVQKYRREDAGEQRLRQIAELPTRQAPARRSSQDRRDTDTSLQQASESESISDARSTNEVDDTDNAIPEPLYRALMDWEDPSDQFVPVVSFDIDIAAVSELSGAQEFEAEIEAMTRIQAESEQRAVVALRRLDEERLDREHRLDASSATSHPSTRAPHSLILSSAAAVSQPFLVRPPTSIWDKAKALTRTIFSCVHQEKDSNVEKER</sequence>
<accession>A0ACB8RHG7</accession>
<gene>
    <name evidence="1" type="ORF">FA95DRAFT_1609471</name>
</gene>
<reference evidence="1" key="2">
    <citation type="journal article" date="2022" name="New Phytol.">
        <title>Evolutionary transition to the ectomycorrhizal habit in the genomes of a hyperdiverse lineage of mushroom-forming fungi.</title>
        <authorList>
            <person name="Looney B."/>
            <person name="Miyauchi S."/>
            <person name="Morin E."/>
            <person name="Drula E."/>
            <person name="Courty P.E."/>
            <person name="Kohler A."/>
            <person name="Kuo A."/>
            <person name="LaButti K."/>
            <person name="Pangilinan J."/>
            <person name="Lipzen A."/>
            <person name="Riley R."/>
            <person name="Andreopoulos W."/>
            <person name="He G."/>
            <person name="Johnson J."/>
            <person name="Nolan M."/>
            <person name="Tritt A."/>
            <person name="Barry K.W."/>
            <person name="Grigoriev I.V."/>
            <person name="Nagy L.G."/>
            <person name="Hibbett D."/>
            <person name="Henrissat B."/>
            <person name="Matheny P.B."/>
            <person name="Labbe J."/>
            <person name="Martin F.M."/>
        </authorList>
    </citation>
    <scope>NUCLEOTIDE SEQUENCE</scope>
    <source>
        <strain evidence="1">FP105234-sp</strain>
    </source>
</reference>
<dbReference type="Proteomes" id="UP000814033">
    <property type="component" value="Unassembled WGS sequence"/>
</dbReference>
<evidence type="ECO:0000313" key="1">
    <source>
        <dbReference type="EMBL" id="KAI0043360.1"/>
    </source>
</evidence>
<proteinExistence type="predicted"/>